<comment type="cofactor">
    <cofactor evidence="2">
        <name>Mg(2+)</name>
        <dbReference type="ChEBI" id="CHEBI:18420"/>
    </cofactor>
</comment>
<dbReference type="GO" id="GO:0004519">
    <property type="term" value="F:endonuclease activity"/>
    <property type="evidence" value="ECO:0007669"/>
    <property type="project" value="UniProtKB-KW"/>
</dbReference>
<keyword evidence="5" id="KW-0227">DNA damage</keyword>
<gene>
    <name evidence="10" type="ORF">DFJ64_2612</name>
</gene>
<dbReference type="PANTHER" id="PTHR15822">
    <property type="entry name" value="TRAF AND TNF RECEPTOR-ASSOCIATED PROTEIN"/>
    <property type="match status" value="1"/>
</dbReference>
<keyword evidence="10" id="KW-0255">Endonuclease</keyword>
<evidence type="ECO:0000259" key="9">
    <source>
        <dbReference type="Pfam" id="PF03372"/>
    </source>
</evidence>
<evidence type="ECO:0000256" key="2">
    <source>
        <dbReference type="ARBA" id="ARBA00001946"/>
    </source>
</evidence>
<keyword evidence="6" id="KW-0378">Hydrolase</keyword>
<evidence type="ECO:0000256" key="8">
    <source>
        <dbReference type="ARBA" id="ARBA00023204"/>
    </source>
</evidence>
<keyword evidence="7" id="KW-0460">Magnesium</keyword>
<dbReference type="GO" id="GO:0004527">
    <property type="term" value="F:exonuclease activity"/>
    <property type="evidence" value="ECO:0007669"/>
    <property type="project" value="UniProtKB-KW"/>
</dbReference>
<dbReference type="RefSeq" id="WP_115850680.1">
    <property type="nucleotide sequence ID" value="NZ_QTUC01000001.1"/>
</dbReference>
<evidence type="ECO:0000256" key="3">
    <source>
        <dbReference type="ARBA" id="ARBA00022722"/>
    </source>
</evidence>
<dbReference type="InterPro" id="IPR036691">
    <property type="entry name" value="Endo/exonu/phosph_ase_sf"/>
</dbReference>
<evidence type="ECO:0000256" key="1">
    <source>
        <dbReference type="ARBA" id="ARBA00001936"/>
    </source>
</evidence>
<proteinExistence type="predicted"/>
<dbReference type="Proteomes" id="UP000256485">
    <property type="component" value="Unassembled WGS sequence"/>
</dbReference>
<dbReference type="GO" id="GO:0006281">
    <property type="term" value="P:DNA repair"/>
    <property type="evidence" value="ECO:0007669"/>
    <property type="project" value="UniProtKB-KW"/>
</dbReference>
<dbReference type="OrthoDB" id="9793162at2"/>
<evidence type="ECO:0000313" key="11">
    <source>
        <dbReference type="Proteomes" id="UP000256485"/>
    </source>
</evidence>
<dbReference type="Pfam" id="PF03372">
    <property type="entry name" value="Exo_endo_phos"/>
    <property type="match status" value="1"/>
</dbReference>
<dbReference type="AlphaFoldDB" id="A0A3D9V5U3"/>
<dbReference type="PANTHER" id="PTHR15822:SF4">
    <property type="entry name" value="TYROSYL-DNA PHOSPHODIESTERASE 2"/>
    <property type="match status" value="1"/>
</dbReference>
<dbReference type="Gene3D" id="3.60.10.10">
    <property type="entry name" value="Endonuclease/exonuclease/phosphatase"/>
    <property type="match status" value="1"/>
</dbReference>
<dbReference type="InterPro" id="IPR005135">
    <property type="entry name" value="Endo/exonuclease/phosphatase"/>
</dbReference>
<keyword evidence="8" id="KW-0234">DNA repair</keyword>
<keyword evidence="4" id="KW-0479">Metal-binding</keyword>
<dbReference type="SUPFAM" id="SSF56219">
    <property type="entry name" value="DNase I-like"/>
    <property type="match status" value="1"/>
</dbReference>
<evidence type="ECO:0000256" key="5">
    <source>
        <dbReference type="ARBA" id="ARBA00022763"/>
    </source>
</evidence>
<name>A0A3D9V5U3_THECX</name>
<evidence type="ECO:0000256" key="7">
    <source>
        <dbReference type="ARBA" id="ARBA00022842"/>
    </source>
</evidence>
<evidence type="ECO:0000256" key="6">
    <source>
        <dbReference type="ARBA" id="ARBA00022801"/>
    </source>
</evidence>
<evidence type="ECO:0000313" key="10">
    <source>
        <dbReference type="EMBL" id="REF37172.1"/>
    </source>
</evidence>
<feature type="domain" description="Endonuclease/exonuclease/phosphatase" evidence="9">
    <location>
        <begin position="9"/>
        <end position="245"/>
    </location>
</feature>
<dbReference type="EMBL" id="QTUC01000001">
    <property type="protein sequence ID" value="REF37172.1"/>
    <property type="molecule type" value="Genomic_DNA"/>
</dbReference>
<sequence length="257" mass="29349">MTRLTTVMMTYNIWGDTFWPQREPALRALLTLRDPDILGVQELRPHSRQVIDEALPGHDRVHDDFPGWSVEGNIWWRRELYELVEYGAEDVGMRETYRRLFWVRLRPRCFQSGPSLVFSTAHFTWPGNPQEVEDDRNPRVEQARRTAEALTRIAGDDACVFVGDLNDHARPIAVLRDAGFRDAFAAMGTSSPTTHPVIPLPVKEDGAAPAYLRKTLDYQFHRGPITPRLSEVIDFFHQGLAPSDHKPVITTYTIDGS</sequence>
<keyword evidence="3" id="KW-0540">Nuclease</keyword>
<reference evidence="10 11" key="1">
    <citation type="submission" date="2018-08" db="EMBL/GenBank/DDBJ databases">
        <title>Sequencing the genomes of 1000 actinobacteria strains.</title>
        <authorList>
            <person name="Klenk H.-P."/>
        </authorList>
    </citation>
    <scope>NUCLEOTIDE SEQUENCE [LARGE SCALE GENOMIC DNA]</scope>
    <source>
        <strain evidence="10 11">DSM 22891</strain>
    </source>
</reference>
<dbReference type="InterPro" id="IPR051547">
    <property type="entry name" value="TDP2-like"/>
</dbReference>
<accession>A0A3D9V5U3</accession>
<keyword evidence="10" id="KW-0269">Exonuclease</keyword>
<protein>
    <submittedName>
        <fullName evidence="10">Endonuclease/exonuclease/phosphatase family protein</fullName>
    </submittedName>
</protein>
<organism evidence="10 11">
    <name type="scientific">Thermasporomyces composti</name>
    <dbReference type="NCBI Taxonomy" id="696763"/>
    <lineage>
        <taxon>Bacteria</taxon>
        <taxon>Bacillati</taxon>
        <taxon>Actinomycetota</taxon>
        <taxon>Actinomycetes</taxon>
        <taxon>Propionibacteriales</taxon>
        <taxon>Nocardioidaceae</taxon>
        <taxon>Thermasporomyces</taxon>
    </lineage>
</organism>
<comment type="cofactor">
    <cofactor evidence="1">
        <name>Mn(2+)</name>
        <dbReference type="ChEBI" id="CHEBI:29035"/>
    </cofactor>
</comment>
<keyword evidence="11" id="KW-1185">Reference proteome</keyword>
<comment type="caution">
    <text evidence="10">The sequence shown here is derived from an EMBL/GenBank/DDBJ whole genome shotgun (WGS) entry which is preliminary data.</text>
</comment>
<dbReference type="GO" id="GO:0046872">
    <property type="term" value="F:metal ion binding"/>
    <property type="evidence" value="ECO:0007669"/>
    <property type="project" value="UniProtKB-KW"/>
</dbReference>
<evidence type="ECO:0000256" key="4">
    <source>
        <dbReference type="ARBA" id="ARBA00022723"/>
    </source>
</evidence>